<organism evidence="2 3">
    <name type="scientific">Lentinula raphanica</name>
    <dbReference type="NCBI Taxonomy" id="153919"/>
    <lineage>
        <taxon>Eukaryota</taxon>
        <taxon>Fungi</taxon>
        <taxon>Dikarya</taxon>
        <taxon>Basidiomycota</taxon>
        <taxon>Agaricomycotina</taxon>
        <taxon>Agaricomycetes</taxon>
        <taxon>Agaricomycetidae</taxon>
        <taxon>Agaricales</taxon>
        <taxon>Marasmiineae</taxon>
        <taxon>Omphalotaceae</taxon>
        <taxon>Lentinula</taxon>
    </lineage>
</organism>
<keyword evidence="1" id="KW-0732">Signal</keyword>
<keyword evidence="3" id="KW-1185">Reference proteome</keyword>
<gene>
    <name evidence="2" type="ORF">F5878DRAFT_175825</name>
</gene>
<protein>
    <submittedName>
        <fullName evidence="2">Uncharacterized protein</fullName>
    </submittedName>
</protein>
<name>A0AA38P909_9AGAR</name>
<feature type="signal peptide" evidence="1">
    <location>
        <begin position="1"/>
        <end position="33"/>
    </location>
</feature>
<reference evidence="2" key="1">
    <citation type="submission" date="2022-08" db="EMBL/GenBank/DDBJ databases">
        <authorList>
            <consortium name="DOE Joint Genome Institute"/>
            <person name="Min B."/>
            <person name="Riley R."/>
            <person name="Sierra-Patev S."/>
            <person name="Naranjo-Ortiz M."/>
            <person name="Looney B."/>
            <person name="Konkel Z."/>
            <person name="Slot J.C."/>
            <person name="Sakamoto Y."/>
            <person name="Steenwyk J.L."/>
            <person name="Rokas A."/>
            <person name="Carro J."/>
            <person name="Camarero S."/>
            <person name="Ferreira P."/>
            <person name="Molpeceres G."/>
            <person name="Ruiz-Duenas F.J."/>
            <person name="Serrano A."/>
            <person name="Henrissat B."/>
            <person name="Drula E."/>
            <person name="Hughes K.W."/>
            <person name="Mata J.L."/>
            <person name="Ishikawa N.K."/>
            <person name="Vargas-Isla R."/>
            <person name="Ushijima S."/>
            <person name="Smith C.A."/>
            <person name="Ahrendt S."/>
            <person name="Andreopoulos W."/>
            <person name="He G."/>
            <person name="Labutti K."/>
            <person name="Lipzen A."/>
            <person name="Ng V."/>
            <person name="Sandor L."/>
            <person name="Barry K."/>
            <person name="Martinez A.T."/>
            <person name="Xiao Y."/>
            <person name="Gibbons J.G."/>
            <person name="Terashima K."/>
            <person name="Hibbett D.S."/>
            <person name="Grigoriev I.V."/>
        </authorList>
    </citation>
    <scope>NUCLEOTIDE SEQUENCE</scope>
    <source>
        <strain evidence="2">TFB9207</strain>
    </source>
</reference>
<sequence length="192" mass="21216">MFSLASTNSSPASCVRLLRTVTFVLWLLGVAEAMYAPGDVGSVHHQASATLHLNHWSEVVLHIPNQPALTTLSDHLFLSIGQYYFNVEHASLKVRQLARSERAQPAGSPGSGPKLLGYVRSLDPNAEYHAVQAAYSRVKDQKNGDPRILFTQLLNALSTQIGAFMIAYYPQESEIFGNLHLILEKLNEEMTL</sequence>
<proteinExistence type="predicted"/>
<accession>A0AA38P909</accession>
<dbReference type="AlphaFoldDB" id="A0AA38P909"/>
<feature type="chain" id="PRO_5041462821" evidence="1">
    <location>
        <begin position="34"/>
        <end position="192"/>
    </location>
</feature>
<evidence type="ECO:0000256" key="1">
    <source>
        <dbReference type="SAM" id="SignalP"/>
    </source>
</evidence>
<comment type="caution">
    <text evidence="2">The sequence shown here is derived from an EMBL/GenBank/DDBJ whole genome shotgun (WGS) entry which is preliminary data.</text>
</comment>
<dbReference type="EMBL" id="MU806190">
    <property type="protein sequence ID" value="KAJ3838303.1"/>
    <property type="molecule type" value="Genomic_DNA"/>
</dbReference>
<evidence type="ECO:0000313" key="3">
    <source>
        <dbReference type="Proteomes" id="UP001163846"/>
    </source>
</evidence>
<dbReference type="Proteomes" id="UP001163846">
    <property type="component" value="Unassembled WGS sequence"/>
</dbReference>
<evidence type="ECO:0000313" key="2">
    <source>
        <dbReference type="EMBL" id="KAJ3838303.1"/>
    </source>
</evidence>